<dbReference type="Pfam" id="PF00528">
    <property type="entry name" value="BPD_transp_1"/>
    <property type="match status" value="1"/>
</dbReference>
<evidence type="ECO:0000256" key="6">
    <source>
        <dbReference type="ARBA" id="ARBA00023136"/>
    </source>
</evidence>
<sequence length="290" mass="30218">MSAATGGRPHPATLAAGRARRGRGAANTVIGVLILAVMLFPLYWMLNASLLPSTDLVKSSPTWFPLHGTFQGYRNALSSQGGHLLVSLGVSAGTVVVVLLISVPAAYGLARLRAPGGRLLTFALLIAQMIPGVVMANSFYTAANSLHLLNSPLALVLADSTLCVPFATLILQTAMRGVPAELSEAAVLDGAGRIRTLLSVILPVTRNAVITAGLFSFLFAWADFLFAVTLTTQDDRAPVTVGIYRFIGAHLSDWNSVMATGIIASLPAAVLLVVAQRYVAAGVTSGAVKD</sequence>
<evidence type="ECO:0000313" key="9">
    <source>
        <dbReference type="EMBL" id="MFC4031885.1"/>
    </source>
</evidence>
<evidence type="ECO:0000259" key="8">
    <source>
        <dbReference type="PROSITE" id="PS50928"/>
    </source>
</evidence>
<dbReference type="EMBL" id="JBHSBB010000009">
    <property type="protein sequence ID" value="MFC4031885.1"/>
    <property type="molecule type" value="Genomic_DNA"/>
</dbReference>
<feature type="transmembrane region" description="Helical" evidence="7">
    <location>
        <begin position="119"/>
        <end position="140"/>
    </location>
</feature>
<dbReference type="Proteomes" id="UP001595765">
    <property type="component" value="Unassembled WGS sequence"/>
</dbReference>
<evidence type="ECO:0000256" key="4">
    <source>
        <dbReference type="ARBA" id="ARBA00022692"/>
    </source>
</evidence>
<name>A0ABV8HM60_9ACTN</name>
<keyword evidence="4 7" id="KW-0812">Transmembrane</keyword>
<evidence type="ECO:0000256" key="1">
    <source>
        <dbReference type="ARBA" id="ARBA00004651"/>
    </source>
</evidence>
<dbReference type="InterPro" id="IPR035906">
    <property type="entry name" value="MetI-like_sf"/>
</dbReference>
<evidence type="ECO:0000256" key="5">
    <source>
        <dbReference type="ARBA" id="ARBA00022989"/>
    </source>
</evidence>
<comment type="caution">
    <text evidence="9">The sequence shown here is derived from an EMBL/GenBank/DDBJ whole genome shotgun (WGS) entry which is preliminary data.</text>
</comment>
<comment type="subcellular location">
    <subcellularLocation>
        <location evidence="1 7">Cell membrane</location>
        <topology evidence="1 7">Multi-pass membrane protein</topology>
    </subcellularLocation>
</comment>
<reference evidence="10" key="1">
    <citation type="journal article" date="2019" name="Int. J. Syst. Evol. Microbiol.">
        <title>The Global Catalogue of Microorganisms (GCM) 10K type strain sequencing project: providing services to taxonomists for standard genome sequencing and annotation.</title>
        <authorList>
            <consortium name="The Broad Institute Genomics Platform"/>
            <consortium name="The Broad Institute Genome Sequencing Center for Infectious Disease"/>
            <person name="Wu L."/>
            <person name="Ma J."/>
        </authorList>
    </citation>
    <scope>NUCLEOTIDE SEQUENCE [LARGE SCALE GENOMIC DNA]</scope>
    <source>
        <strain evidence="10">CGMCC 4.7237</strain>
    </source>
</reference>
<dbReference type="RefSeq" id="WP_386428361.1">
    <property type="nucleotide sequence ID" value="NZ_JBHSBB010000009.1"/>
</dbReference>
<evidence type="ECO:0000256" key="3">
    <source>
        <dbReference type="ARBA" id="ARBA00022475"/>
    </source>
</evidence>
<dbReference type="SUPFAM" id="SSF161098">
    <property type="entry name" value="MetI-like"/>
    <property type="match status" value="1"/>
</dbReference>
<organism evidence="9 10">
    <name type="scientific">Streptomyces polygonati</name>
    <dbReference type="NCBI Taxonomy" id="1617087"/>
    <lineage>
        <taxon>Bacteria</taxon>
        <taxon>Bacillati</taxon>
        <taxon>Actinomycetota</taxon>
        <taxon>Actinomycetes</taxon>
        <taxon>Kitasatosporales</taxon>
        <taxon>Streptomycetaceae</taxon>
        <taxon>Streptomyces</taxon>
    </lineage>
</organism>
<keyword evidence="3" id="KW-1003">Cell membrane</keyword>
<feature type="domain" description="ABC transmembrane type-1" evidence="8">
    <location>
        <begin position="84"/>
        <end position="275"/>
    </location>
</feature>
<keyword evidence="5 7" id="KW-1133">Transmembrane helix</keyword>
<evidence type="ECO:0000313" key="10">
    <source>
        <dbReference type="Proteomes" id="UP001595765"/>
    </source>
</evidence>
<feature type="transmembrane region" description="Helical" evidence="7">
    <location>
        <begin position="254"/>
        <end position="275"/>
    </location>
</feature>
<accession>A0ABV8HM60</accession>
<dbReference type="PANTHER" id="PTHR32243:SF18">
    <property type="entry name" value="INNER MEMBRANE ABC TRANSPORTER PERMEASE PROTEIN YCJP"/>
    <property type="match status" value="1"/>
</dbReference>
<dbReference type="InterPro" id="IPR000515">
    <property type="entry name" value="MetI-like"/>
</dbReference>
<dbReference type="Gene3D" id="1.10.3720.10">
    <property type="entry name" value="MetI-like"/>
    <property type="match status" value="1"/>
</dbReference>
<proteinExistence type="inferred from homology"/>
<feature type="transmembrane region" description="Helical" evidence="7">
    <location>
        <begin position="196"/>
        <end position="222"/>
    </location>
</feature>
<dbReference type="InterPro" id="IPR050901">
    <property type="entry name" value="BP-dep_ABC_trans_perm"/>
</dbReference>
<dbReference type="PROSITE" id="PS50928">
    <property type="entry name" value="ABC_TM1"/>
    <property type="match status" value="1"/>
</dbReference>
<keyword evidence="10" id="KW-1185">Reference proteome</keyword>
<feature type="transmembrane region" description="Helical" evidence="7">
    <location>
        <begin position="25"/>
        <end position="46"/>
    </location>
</feature>
<dbReference type="CDD" id="cd06261">
    <property type="entry name" value="TM_PBP2"/>
    <property type="match status" value="1"/>
</dbReference>
<gene>
    <name evidence="9" type="ORF">ACFO3J_10375</name>
</gene>
<dbReference type="PANTHER" id="PTHR32243">
    <property type="entry name" value="MALTOSE TRANSPORT SYSTEM PERMEASE-RELATED"/>
    <property type="match status" value="1"/>
</dbReference>
<evidence type="ECO:0000256" key="7">
    <source>
        <dbReference type="RuleBase" id="RU363032"/>
    </source>
</evidence>
<comment type="similarity">
    <text evidence="7">Belongs to the binding-protein-dependent transport system permease family.</text>
</comment>
<protein>
    <submittedName>
        <fullName evidence="9">Carbohydrate ABC transporter permease</fullName>
    </submittedName>
</protein>
<keyword evidence="6 7" id="KW-0472">Membrane</keyword>
<evidence type="ECO:0000256" key="2">
    <source>
        <dbReference type="ARBA" id="ARBA00022448"/>
    </source>
</evidence>
<feature type="transmembrane region" description="Helical" evidence="7">
    <location>
        <begin position="84"/>
        <end position="107"/>
    </location>
</feature>
<keyword evidence="2 7" id="KW-0813">Transport</keyword>